<accession>A0A9P5SNW0</accession>
<dbReference type="GO" id="GO:0005829">
    <property type="term" value="C:cytosol"/>
    <property type="evidence" value="ECO:0007669"/>
    <property type="project" value="TreeGrafter"/>
</dbReference>
<proteinExistence type="predicted"/>
<dbReference type="Proteomes" id="UP000696485">
    <property type="component" value="Unassembled WGS sequence"/>
</dbReference>
<dbReference type="PANTHER" id="PTHR11941:SF27">
    <property type="entry name" value="ETHYLMALONYL-COA DECARBOXYLASE"/>
    <property type="match status" value="1"/>
</dbReference>
<comment type="caution">
    <text evidence="2">The sequence shown here is derived from an EMBL/GenBank/DDBJ whole genome shotgun (WGS) entry which is preliminary data.</text>
</comment>
<dbReference type="Gene3D" id="3.90.226.10">
    <property type="entry name" value="2-enoyl-CoA Hydratase, Chain A, domain 1"/>
    <property type="match status" value="1"/>
</dbReference>
<reference evidence="2" key="1">
    <citation type="journal article" date="2020" name="Fungal Divers.">
        <title>Resolving the Mortierellaceae phylogeny through synthesis of multi-gene phylogenetics and phylogenomics.</title>
        <authorList>
            <person name="Vandepol N."/>
            <person name="Liber J."/>
            <person name="Desiro A."/>
            <person name="Na H."/>
            <person name="Kennedy M."/>
            <person name="Barry K."/>
            <person name="Grigoriev I.V."/>
            <person name="Miller A.N."/>
            <person name="O'Donnell K."/>
            <person name="Stajich J.E."/>
            <person name="Bonito G."/>
        </authorList>
    </citation>
    <scope>NUCLEOTIDE SEQUENCE</scope>
    <source>
        <strain evidence="2">NVP1</strain>
    </source>
</reference>
<dbReference type="InterPro" id="IPR029045">
    <property type="entry name" value="ClpP/crotonase-like_dom_sf"/>
</dbReference>
<gene>
    <name evidence="2" type="primary">ECHDC1</name>
    <name evidence="2" type="ORF">BG006_002762</name>
</gene>
<dbReference type="CDD" id="cd06558">
    <property type="entry name" value="crotonase-like"/>
    <property type="match status" value="1"/>
</dbReference>
<name>A0A9P5SNW0_9FUNG</name>
<evidence type="ECO:0000313" key="3">
    <source>
        <dbReference type="Proteomes" id="UP000696485"/>
    </source>
</evidence>
<evidence type="ECO:0000256" key="1">
    <source>
        <dbReference type="ARBA" id="ARBA00023239"/>
    </source>
</evidence>
<dbReference type="SUPFAM" id="SSF52096">
    <property type="entry name" value="ClpP/crotonase"/>
    <property type="match status" value="2"/>
</dbReference>
<dbReference type="AlphaFoldDB" id="A0A9P5SNW0"/>
<sequence length="386" mass="41502">MMIRPLSLARTAPIRFNATPIASLTSSFSLLHHHTTTQKRHACQIHHPTKLGQLRAKLRGFGEGHIELDFNHSTGLALLTLHNPEKHNALTGKMMAELADCVDLLEELIVPSSTVSVSSMALGSSNDAQTRPVPALHPESKLVLKNAGQYVTKLDHEQVSLLDGLVGIIVTGADQKSYCAGLDLSAAKTTLLTPQAGSEMSALMVSTLTRFMRLPIITISAIEKAAIGGGAEMTTFCDHRCLAEHAKVQFVQTQMGVVPGWGGASRLLGIVSRSHALRLLGAAEPIRGGLEAHQIGFSQVTAPAGKAVEKATEYMQSYVWERAPSKESEGSRRCVPAVRAMKQIVSCGLDDDRIERVSGLEKDLFKQLWGGPDNLARVAAASSKKK</sequence>
<dbReference type="GO" id="GO:0016829">
    <property type="term" value="F:lyase activity"/>
    <property type="evidence" value="ECO:0007669"/>
    <property type="project" value="UniProtKB-KW"/>
</dbReference>
<keyword evidence="1" id="KW-0456">Lyase</keyword>
<keyword evidence="3" id="KW-1185">Reference proteome</keyword>
<dbReference type="EMBL" id="JAAAUY010000169">
    <property type="protein sequence ID" value="KAF9334050.1"/>
    <property type="molecule type" value="Genomic_DNA"/>
</dbReference>
<dbReference type="Pfam" id="PF00378">
    <property type="entry name" value="ECH_1"/>
    <property type="match status" value="1"/>
</dbReference>
<dbReference type="PANTHER" id="PTHR11941">
    <property type="entry name" value="ENOYL-COA HYDRATASE-RELATED"/>
    <property type="match status" value="1"/>
</dbReference>
<evidence type="ECO:0000313" key="2">
    <source>
        <dbReference type="EMBL" id="KAF9334050.1"/>
    </source>
</evidence>
<dbReference type="GO" id="GO:0006635">
    <property type="term" value="P:fatty acid beta-oxidation"/>
    <property type="evidence" value="ECO:0007669"/>
    <property type="project" value="TreeGrafter"/>
</dbReference>
<organism evidence="2 3">
    <name type="scientific">Podila minutissima</name>
    <dbReference type="NCBI Taxonomy" id="64525"/>
    <lineage>
        <taxon>Eukaryota</taxon>
        <taxon>Fungi</taxon>
        <taxon>Fungi incertae sedis</taxon>
        <taxon>Mucoromycota</taxon>
        <taxon>Mortierellomycotina</taxon>
        <taxon>Mortierellomycetes</taxon>
        <taxon>Mortierellales</taxon>
        <taxon>Mortierellaceae</taxon>
        <taxon>Podila</taxon>
    </lineage>
</organism>
<dbReference type="InterPro" id="IPR001753">
    <property type="entry name" value="Enoyl-CoA_hydra/iso"/>
</dbReference>
<protein>
    <submittedName>
        <fullName evidence="2">Enoyl CoA hydratase domain-containing protein 1</fullName>
    </submittedName>
</protein>